<comment type="caution">
    <text evidence="5">The sequence shown here is derived from an EMBL/GenBank/DDBJ whole genome shotgun (WGS) entry which is preliminary data.</text>
</comment>
<organism evidence="5 6">
    <name type="scientific">Splendidivirga corallicola</name>
    <dbReference type="NCBI Taxonomy" id="3051826"/>
    <lineage>
        <taxon>Bacteria</taxon>
        <taxon>Pseudomonadati</taxon>
        <taxon>Bacteroidota</taxon>
        <taxon>Cytophagia</taxon>
        <taxon>Cytophagales</taxon>
        <taxon>Splendidivirgaceae</taxon>
        <taxon>Splendidivirga</taxon>
    </lineage>
</organism>
<gene>
    <name evidence="5" type="ORF">QQ008_05640</name>
</gene>
<keyword evidence="2 3" id="KW-0175">Coiled coil</keyword>
<protein>
    <submittedName>
        <fullName evidence="5">Efflux RND transporter periplasmic adaptor subunit</fullName>
    </submittedName>
</protein>
<accession>A0ABT8KJE8</accession>
<evidence type="ECO:0000313" key="6">
    <source>
        <dbReference type="Proteomes" id="UP001172082"/>
    </source>
</evidence>
<evidence type="ECO:0000256" key="3">
    <source>
        <dbReference type="SAM" id="Coils"/>
    </source>
</evidence>
<dbReference type="PANTHER" id="PTHR32347:SF23">
    <property type="entry name" value="BLL5650 PROTEIN"/>
    <property type="match status" value="1"/>
</dbReference>
<dbReference type="PANTHER" id="PTHR32347">
    <property type="entry name" value="EFFLUX SYSTEM COMPONENT YKNX-RELATED"/>
    <property type="match status" value="1"/>
</dbReference>
<comment type="subcellular location">
    <subcellularLocation>
        <location evidence="1">Cell envelope</location>
    </subcellularLocation>
</comment>
<keyword evidence="6" id="KW-1185">Reference proteome</keyword>
<feature type="coiled-coil region" evidence="3">
    <location>
        <begin position="161"/>
        <end position="206"/>
    </location>
</feature>
<dbReference type="InterPro" id="IPR058636">
    <property type="entry name" value="Beta-barrel_YknX"/>
</dbReference>
<evidence type="ECO:0000256" key="2">
    <source>
        <dbReference type="ARBA" id="ARBA00023054"/>
    </source>
</evidence>
<evidence type="ECO:0000313" key="5">
    <source>
        <dbReference type="EMBL" id="MDN5200829.1"/>
    </source>
</evidence>
<dbReference type="RefSeq" id="WP_346750848.1">
    <property type="nucleotide sequence ID" value="NZ_JAUJEA010000001.1"/>
</dbReference>
<dbReference type="InterPro" id="IPR050465">
    <property type="entry name" value="UPF0194_transport"/>
</dbReference>
<sequence length="423" mass="47087">MKKKVLTITGLVLGLLLIYYFVWGRSTESTGDVFVSARKGTFQIDITTTGELEAKNSVRIMGPNGLRTAQIWQVKIDHIVDEGTVVEKGAYIARLDKSELMDKIQARNNELQQSLSKYTQTKLDTALELRKSRDELVNLEFAVEEKKIVLSQSKYEPPATIKQAEIELQKAERAFKQAKENYKLKLNKAVAQMQEAAAKLAEDQSKFDFLNKLAADFTILAPEPGMVIYKRSWNGTKQGTGAQIQPWDPVVATLPDLTTMISKTYVNEVDIRVIKTGQKVHVGLDAFPDKRLTGKVIDVANVGEQKPNSDSKVFQVNIEINESDTTLRPAMTTSNRIIADVVEDVVFVPLECLHSQGDTITYVIKSDGTKQEVAIGKTNTNEVIIERGIEEGDKLYLSVPAGIDNDLVKLLDKEDQVALNAKD</sequence>
<dbReference type="EMBL" id="JAUJEA010000001">
    <property type="protein sequence ID" value="MDN5200829.1"/>
    <property type="molecule type" value="Genomic_DNA"/>
</dbReference>
<dbReference type="Proteomes" id="UP001172082">
    <property type="component" value="Unassembled WGS sequence"/>
</dbReference>
<reference evidence="5" key="1">
    <citation type="submission" date="2023-06" db="EMBL/GenBank/DDBJ databases">
        <title>Genomic of Parafulvivirga corallium.</title>
        <authorList>
            <person name="Wang G."/>
        </authorList>
    </citation>
    <scope>NUCLEOTIDE SEQUENCE</scope>
    <source>
        <strain evidence="5">BMA10</strain>
    </source>
</reference>
<dbReference type="Pfam" id="PF25990">
    <property type="entry name" value="Beta-barrel_YknX"/>
    <property type="match status" value="1"/>
</dbReference>
<evidence type="ECO:0000259" key="4">
    <source>
        <dbReference type="Pfam" id="PF25990"/>
    </source>
</evidence>
<name>A0ABT8KJE8_9BACT</name>
<dbReference type="Gene3D" id="2.40.30.170">
    <property type="match status" value="1"/>
</dbReference>
<evidence type="ECO:0000256" key="1">
    <source>
        <dbReference type="ARBA" id="ARBA00004196"/>
    </source>
</evidence>
<feature type="domain" description="YknX-like beta-barrel" evidence="4">
    <location>
        <begin position="263"/>
        <end position="333"/>
    </location>
</feature>
<proteinExistence type="predicted"/>